<dbReference type="STRING" id="1548208.AXK12_02005"/>
<dbReference type="EMBL" id="LSZP01000009">
    <property type="protein sequence ID" value="KXU37396.1"/>
    <property type="molecule type" value="Genomic_DNA"/>
</dbReference>
<evidence type="ECO:0000259" key="1">
    <source>
        <dbReference type="Pfam" id="PF01521"/>
    </source>
</evidence>
<evidence type="ECO:0000313" key="3">
    <source>
        <dbReference type="Proteomes" id="UP000071392"/>
    </source>
</evidence>
<dbReference type="Pfam" id="PF01521">
    <property type="entry name" value="Fe-S_biosyn"/>
    <property type="match status" value="1"/>
</dbReference>
<dbReference type="GO" id="GO:0005506">
    <property type="term" value="F:iron ion binding"/>
    <property type="evidence" value="ECO:0007669"/>
    <property type="project" value="TreeGrafter"/>
</dbReference>
<gene>
    <name evidence="2" type="ORF">AXK12_02005</name>
</gene>
<dbReference type="PANTHER" id="PTHR43011">
    <property type="entry name" value="IRON-SULFUR CLUSTER ASSEMBLY 2 HOMOLOG, MITOCHONDRIAL"/>
    <property type="match status" value="1"/>
</dbReference>
<dbReference type="GO" id="GO:0016226">
    <property type="term" value="P:iron-sulfur cluster assembly"/>
    <property type="evidence" value="ECO:0007669"/>
    <property type="project" value="InterPro"/>
</dbReference>
<dbReference type="OrthoDB" id="9801228at2"/>
<organism evidence="2 3">
    <name type="scientific">Cephaloticoccus capnophilus</name>
    <dbReference type="NCBI Taxonomy" id="1548208"/>
    <lineage>
        <taxon>Bacteria</taxon>
        <taxon>Pseudomonadati</taxon>
        <taxon>Verrucomicrobiota</taxon>
        <taxon>Opitutia</taxon>
        <taxon>Opitutales</taxon>
        <taxon>Opitutaceae</taxon>
        <taxon>Cephaloticoccus</taxon>
    </lineage>
</organism>
<sequence>MITLTPRAAAQIRLMQEANTATTAADDKQLLRVLVENGGCSGHQYGMSFDAPKDGDTEIESEGVRLLIDADSLAHMSGSRIDFDDGLQGKGFEIQNPNAKSTCGCGKSFS</sequence>
<dbReference type="InterPro" id="IPR016092">
    <property type="entry name" value="ATAP"/>
</dbReference>
<comment type="caution">
    <text evidence="2">The sequence shown here is derived from an EMBL/GenBank/DDBJ whole genome shotgun (WGS) entry which is preliminary data.</text>
</comment>
<dbReference type="RefSeq" id="WP_068710982.1">
    <property type="nucleotide sequence ID" value="NZ_LSZP01000009.1"/>
</dbReference>
<keyword evidence="3" id="KW-1185">Reference proteome</keyword>
<dbReference type="Gene3D" id="2.60.300.12">
    <property type="entry name" value="HesB-like domain"/>
    <property type="match status" value="1"/>
</dbReference>
<name>A0A139SS33_9BACT</name>
<feature type="domain" description="Core" evidence="1">
    <location>
        <begin position="2"/>
        <end position="107"/>
    </location>
</feature>
<dbReference type="InterPro" id="IPR035903">
    <property type="entry name" value="HesB-like_dom_sf"/>
</dbReference>
<dbReference type="SUPFAM" id="SSF89360">
    <property type="entry name" value="HesB-like domain"/>
    <property type="match status" value="1"/>
</dbReference>
<reference evidence="2 3" key="1">
    <citation type="submission" date="2016-02" db="EMBL/GenBank/DDBJ databases">
        <authorList>
            <person name="Wen L."/>
            <person name="He K."/>
            <person name="Yang H."/>
        </authorList>
    </citation>
    <scope>NUCLEOTIDE SEQUENCE [LARGE SCALE GENOMIC DNA]</scope>
    <source>
        <strain evidence="2 3">CV41</strain>
    </source>
</reference>
<dbReference type="GO" id="GO:0051537">
    <property type="term" value="F:2 iron, 2 sulfur cluster binding"/>
    <property type="evidence" value="ECO:0007669"/>
    <property type="project" value="UniProtKB-ARBA"/>
</dbReference>
<proteinExistence type="predicted"/>
<dbReference type="Proteomes" id="UP000071392">
    <property type="component" value="Unassembled WGS sequence"/>
</dbReference>
<accession>A0A139SS33</accession>
<dbReference type="PROSITE" id="PS01152">
    <property type="entry name" value="HESB"/>
    <property type="match status" value="1"/>
</dbReference>
<protein>
    <submittedName>
        <fullName evidence="2">Heme biosynthesis protein HemY</fullName>
    </submittedName>
</protein>
<dbReference type="InterPro" id="IPR017870">
    <property type="entry name" value="FeS_cluster_insertion_CS"/>
</dbReference>
<evidence type="ECO:0000313" key="2">
    <source>
        <dbReference type="EMBL" id="KXU37396.1"/>
    </source>
</evidence>
<dbReference type="AlphaFoldDB" id="A0A139SS33"/>
<dbReference type="InterPro" id="IPR000361">
    <property type="entry name" value="ATAP_core_dom"/>
</dbReference>
<dbReference type="NCBIfam" id="TIGR00049">
    <property type="entry name" value="iron-sulfur cluster assembly accessory protein"/>
    <property type="match status" value="1"/>
</dbReference>
<dbReference type="GO" id="GO:0051539">
    <property type="term" value="F:4 iron, 4 sulfur cluster binding"/>
    <property type="evidence" value="ECO:0007669"/>
    <property type="project" value="TreeGrafter"/>
</dbReference>
<dbReference type="PANTHER" id="PTHR43011:SF1">
    <property type="entry name" value="IRON-SULFUR CLUSTER ASSEMBLY 2 HOMOLOG, MITOCHONDRIAL"/>
    <property type="match status" value="1"/>
</dbReference>